<sequence length="132" mass="13713">MELTDAQIEAANEQGRIAQASEPRAASARYDAKAGRIVVDLTNGATFAFPPALVQGLCDATPEQLAEIEISPSGYGLHWPQLDEDYSVPGLVNGVFGTAKWMAAKAGRTTSAAKAAAARTNGAKGGRPRKTG</sequence>
<proteinExistence type="predicted"/>
<dbReference type="Proteomes" id="UP000605099">
    <property type="component" value="Unassembled WGS sequence"/>
</dbReference>
<name>A0ABQ2K3Y8_9SPHN</name>
<dbReference type="InterPro" id="IPR018841">
    <property type="entry name" value="DUF2442"/>
</dbReference>
<dbReference type="Pfam" id="PF10387">
    <property type="entry name" value="DUF2442"/>
    <property type="match status" value="1"/>
</dbReference>
<comment type="caution">
    <text evidence="2">The sequence shown here is derived from an EMBL/GenBank/DDBJ whole genome shotgun (WGS) entry which is preliminary data.</text>
</comment>
<feature type="region of interest" description="Disordered" evidence="1">
    <location>
        <begin position="112"/>
        <end position="132"/>
    </location>
</feature>
<organism evidence="2 3">
    <name type="scientific">Novosphingobium indicum</name>
    <dbReference type="NCBI Taxonomy" id="462949"/>
    <lineage>
        <taxon>Bacteria</taxon>
        <taxon>Pseudomonadati</taxon>
        <taxon>Pseudomonadota</taxon>
        <taxon>Alphaproteobacteria</taxon>
        <taxon>Sphingomonadales</taxon>
        <taxon>Sphingomonadaceae</taxon>
        <taxon>Novosphingobium</taxon>
    </lineage>
</organism>
<evidence type="ECO:0000313" key="2">
    <source>
        <dbReference type="EMBL" id="GGN63327.1"/>
    </source>
</evidence>
<feature type="compositionally biased region" description="Low complexity" evidence="1">
    <location>
        <begin position="112"/>
        <end position="122"/>
    </location>
</feature>
<dbReference type="RefSeq" id="WP_188824008.1">
    <property type="nucleotide sequence ID" value="NZ_BMLK01000079.1"/>
</dbReference>
<keyword evidence="3" id="KW-1185">Reference proteome</keyword>
<accession>A0ABQ2K3Y8</accession>
<dbReference type="EMBL" id="BMLK01000079">
    <property type="protein sequence ID" value="GGN63327.1"/>
    <property type="molecule type" value="Genomic_DNA"/>
</dbReference>
<evidence type="ECO:0008006" key="4">
    <source>
        <dbReference type="Google" id="ProtNLM"/>
    </source>
</evidence>
<protein>
    <recommendedName>
        <fullName evidence="4">DUF2442 domain-containing protein</fullName>
    </recommendedName>
</protein>
<evidence type="ECO:0000313" key="3">
    <source>
        <dbReference type="Proteomes" id="UP000605099"/>
    </source>
</evidence>
<reference evidence="3" key="1">
    <citation type="journal article" date="2019" name="Int. J. Syst. Evol. Microbiol.">
        <title>The Global Catalogue of Microorganisms (GCM) 10K type strain sequencing project: providing services to taxonomists for standard genome sequencing and annotation.</title>
        <authorList>
            <consortium name="The Broad Institute Genomics Platform"/>
            <consortium name="The Broad Institute Genome Sequencing Center for Infectious Disease"/>
            <person name="Wu L."/>
            <person name="Ma J."/>
        </authorList>
    </citation>
    <scope>NUCLEOTIDE SEQUENCE [LARGE SCALE GENOMIC DNA]</scope>
    <source>
        <strain evidence="3">CGMCC 1.6784</strain>
    </source>
</reference>
<evidence type="ECO:0000256" key="1">
    <source>
        <dbReference type="SAM" id="MobiDB-lite"/>
    </source>
</evidence>
<dbReference type="Gene3D" id="3.30.2020.40">
    <property type="entry name" value="Uncharacterised protein PF10387, DUF2442"/>
    <property type="match status" value="1"/>
</dbReference>
<gene>
    <name evidence="2" type="ORF">GCM10011349_47780</name>
</gene>